<dbReference type="InterPro" id="IPR005119">
    <property type="entry name" value="LysR_subst-bd"/>
</dbReference>
<dbReference type="InterPro" id="IPR036388">
    <property type="entry name" value="WH-like_DNA-bd_sf"/>
</dbReference>
<keyword evidence="8" id="KW-1185">Reference proteome</keyword>
<evidence type="ECO:0000313" key="7">
    <source>
        <dbReference type="EMBL" id="KZD23888.1"/>
    </source>
</evidence>
<dbReference type="InterPro" id="IPR000847">
    <property type="entry name" value="LysR_HTH_N"/>
</dbReference>
<comment type="similarity">
    <text evidence="2">Belongs to the LysR transcriptional regulatory family.</text>
</comment>
<dbReference type="PANTHER" id="PTHR30579:SF3">
    <property type="entry name" value="TRANSCRIPTIONAL REGULATORY PROTEIN"/>
    <property type="match status" value="1"/>
</dbReference>
<dbReference type="Proteomes" id="UP000076574">
    <property type="component" value="Unassembled WGS sequence"/>
</dbReference>
<dbReference type="InterPro" id="IPR036390">
    <property type="entry name" value="WH_DNA-bd_sf"/>
</dbReference>
<feature type="domain" description="HTH lysR-type" evidence="6">
    <location>
        <begin position="10"/>
        <end position="67"/>
    </location>
</feature>
<gene>
    <name evidence="7" type="ORF">A4A58_25140</name>
</gene>
<keyword evidence="4" id="KW-0238">DNA-binding</keyword>
<dbReference type="Pfam" id="PF03466">
    <property type="entry name" value="LysR_substrate"/>
    <property type="match status" value="1"/>
</dbReference>
<proteinExistence type="inferred from homology"/>
<dbReference type="GO" id="GO:0003700">
    <property type="term" value="F:DNA-binding transcription factor activity"/>
    <property type="evidence" value="ECO:0007669"/>
    <property type="project" value="InterPro"/>
</dbReference>
<dbReference type="SUPFAM" id="SSF46785">
    <property type="entry name" value="Winged helix' DNA-binding domain"/>
    <property type="match status" value="1"/>
</dbReference>
<protein>
    <recommendedName>
        <fullName evidence="6">HTH lysR-type domain-containing protein</fullName>
    </recommendedName>
</protein>
<sequence>MHKRYQPLNIPIEIVRTVVAISETGSLTKAAERLGLSQPAVSSQIKRIQTMVGGILFTKSVNGTMATQLGKLVLHQARRILEANDQMLRIGGVAYLPQPIRFGLSTLFVQDFLSHQTSQSLADLVIHTDNSVGITKGLIDGYIDIAYILENPEMSSEISHLIVNEADEEFVWVRAKDFVLSSGAPIPILTWPGDDLMIRTLTRHGLSYKIVFNSPDYHAKLAAVESGIGITAIPKRMIPPTLVWAQEYYLPHLPPVKALLCARSNLETMQSTELLNEISSRFFKSSAMVNPVVQP</sequence>
<dbReference type="InterPro" id="IPR050176">
    <property type="entry name" value="LTTR"/>
</dbReference>
<dbReference type="STRING" id="943830.A4A58_25140"/>
<evidence type="ECO:0000259" key="6">
    <source>
        <dbReference type="PROSITE" id="PS50931"/>
    </source>
</evidence>
<evidence type="ECO:0000256" key="3">
    <source>
        <dbReference type="ARBA" id="ARBA00023015"/>
    </source>
</evidence>
<dbReference type="Gene3D" id="3.40.190.10">
    <property type="entry name" value="Periplasmic binding protein-like II"/>
    <property type="match status" value="2"/>
</dbReference>
<dbReference type="GO" id="GO:0003677">
    <property type="term" value="F:DNA binding"/>
    <property type="evidence" value="ECO:0007669"/>
    <property type="project" value="UniProtKB-KW"/>
</dbReference>
<evidence type="ECO:0000256" key="5">
    <source>
        <dbReference type="ARBA" id="ARBA00023163"/>
    </source>
</evidence>
<dbReference type="Gene3D" id="1.10.10.10">
    <property type="entry name" value="Winged helix-like DNA-binding domain superfamily/Winged helix DNA-binding domain"/>
    <property type="match status" value="1"/>
</dbReference>
<keyword evidence="3" id="KW-0805">Transcription regulation</keyword>
<reference evidence="7 8" key="1">
    <citation type="submission" date="2016-03" db="EMBL/GenBank/DDBJ databases">
        <title>Microsymbionts genomes from the relict species Vavilovia formosa (Stev.) Fed.</title>
        <authorList>
            <person name="Kopat V."/>
            <person name="Chirak E."/>
            <person name="Kimeklis A."/>
            <person name="Andronov E."/>
        </authorList>
    </citation>
    <scope>NUCLEOTIDE SEQUENCE [LARGE SCALE GENOMIC DNA]</scope>
    <source>
        <strain evidence="7 8">Vaf07</strain>
    </source>
</reference>
<organism evidence="7 8">
    <name type="scientific">Tardiphaga robiniae</name>
    <dbReference type="NCBI Taxonomy" id="943830"/>
    <lineage>
        <taxon>Bacteria</taxon>
        <taxon>Pseudomonadati</taxon>
        <taxon>Pseudomonadota</taxon>
        <taxon>Alphaproteobacteria</taxon>
        <taxon>Hyphomicrobiales</taxon>
        <taxon>Nitrobacteraceae</taxon>
        <taxon>Tardiphaga</taxon>
    </lineage>
</organism>
<evidence type="ECO:0000256" key="1">
    <source>
        <dbReference type="ARBA" id="ARBA00003502"/>
    </source>
</evidence>
<dbReference type="PROSITE" id="PS50931">
    <property type="entry name" value="HTH_LYSR"/>
    <property type="match status" value="1"/>
</dbReference>
<comment type="function">
    <text evidence="1">NodD regulates the expression of the nodABCFE genes which encode other nodulation proteins. NodD is also a negative regulator of its own expression. Binds flavonoids as inducers.</text>
</comment>
<dbReference type="SUPFAM" id="SSF53850">
    <property type="entry name" value="Periplasmic binding protein-like II"/>
    <property type="match status" value="1"/>
</dbReference>
<dbReference type="PANTHER" id="PTHR30579">
    <property type="entry name" value="TRANSCRIPTIONAL REGULATOR"/>
    <property type="match status" value="1"/>
</dbReference>
<evidence type="ECO:0000313" key="8">
    <source>
        <dbReference type="Proteomes" id="UP000076574"/>
    </source>
</evidence>
<evidence type="ECO:0000256" key="2">
    <source>
        <dbReference type="ARBA" id="ARBA00009437"/>
    </source>
</evidence>
<accession>A0A163ZUT4</accession>
<evidence type="ECO:0000256" key="4">
    <source>
        <dbReference type="ARBA" id="ARBA00023125"/>
    </source>
</evidence>
<name>A0A163ZUT4_9BRAD</name>
<dbReference type="PRINTS" id="PR00039">
    <property type="entry name" value="HTHLYSR"/>
</dbReference>
<dbReference type="EMBL" id="LVYV01000007">
    <property type="protein sequence ID" value="KZD23888.1"/>
    <property type="molecule type" value="Genomic_DNA"/>
</dbReference>
<comment type="caution">
    <text evidence="7">The sequence shown here is derived from an EMBL/GenBank/DDBJ whole genome shotgun (WGS) entry which is preliminary data.</text>
</comment>
<keyword evidence="5" id="KW-0804">Transcription</keyword>
<dbReference type="OrthoDB" id="9803735at2"/>
<dbReference type="AlphaFoldDB" id="A0A163ZUT4"/>
<dbReference type="Pfam" id="PF00126">
    <property type="entry name" value="HTH_1"/>
    <property type="match status" value="1"/>
</dbReference>